<comment type="caution">
    <text evidence="3">The sequence shown here is derived from an EMBL/GenBank/DDBJ whole genome shotgun (WGS) entry which is preliminary data.</text>
</comment>
<accession>A0AAU9VMK2</accession>
<sequence length="190" mass="21292">MRRCGVDYGCVRLYSPIIFFSHITTSGQSQAVSPSNVFISAPTRYAKYLRRVIMGWIGEKSIKPEHMVPSSFLRPELSHESQSDSDSDLDTPRVLSSKGDIDERDNTAENNKKGLCIQGKAERAGRTESTQSSKQHRGERGTGKSHQCPECEYSCVKLSNMKRHINRKHTRAVGKRAFQSGKCLCLECGH</sequence>
<dbReference type="Proteomes" id="UP001159428">
    <property type="component" value="Unassembled WGS sequence"/>
</dbReference>
<evidence type="ECO:0000256" key="1">
    <source>
        <dbReference type="SAM" id="MobiDB-lite"/>
    </source>
</evidence>
<dbReference type="InterPro" id="IPR013087">
    <property type="entry name" value="Znf_C2H2_type"/>
</dbReference>
<organism evidence="3 4">
    <name type="scientific">Pocillopora meandrina</name>
    <dbReference type="NCBI Taxonomy" id="46732"/>
    <lineage>
        <taxon>Eukaryota</taxon>
        <taxon>Metazoa</taxon>
        <taxon>Cnidaria</taxon>
        <taxon>Anthozoa</taxon>
        <taxon>Hexacorallia</taxon>
        <taxon>Scleractinia</taxon>
        <taxon>Astrocoeniina</taxon>
        <taxon>Pocilloporidae</taxon>
        <taxon>Pocillopora</taxon>
    </lineage>
</organism>
<feature type="region of interest" description="Disordered" evidence="1">
    <location>
        <begin position="73"/>
        <end position="148"/>
    </location>
</feature>
<evidence type="ECO:0000313" key="4">
    <source>
        <dbReference type="Proteomes" id="UP001159428"/>
    </source>
</evidence>
<protein>
    <recommendedName>
        <fullName evidence="2">C2H2-type domain-containing protein</fullName>
    </recommendedName>
</protein>
<feature type="compositionally biased region" description="Basic and acidic residues" evidence="1">
    <location>
        <begin position="99"/>
        <end position="112"/>
    </location>
</feature>
<dbReference type="Gene3D" id="3.30.160.60">
    <property type="entry name" value="Classic Zinc Finger"/>
    <property type="match status" value="1"/>
</dbReference>
<evidence type="ECO:0000259" key="2">
    <source>
        <dbReference type="PROSITE" id="PS00028"/>
    </source>
</evidence>
<keyword evidence="4" id="KW-1185">Reference proteome</keyword>
<gene>
    <name evidence="3" type="ORF">PMEA_00010493</name>
</gene>
<feature type="domain" description="C2H2-type" evidence="2">
    <location>
        <begin position="148"/>
        <end position="169"/>
    </location>
</feature>
<evidence type="ECO:0000313" key="3">
    <source>
        <dbReference type="EMBL" id="CAH3034135.1"/>
    </source>
</evidence>
<dbReference type="EMBL" id="CALNXJ010000002">
    <property type="protein sequence ID" value="CAH3034135.1"/>
    <property type="molecule type" value="Genomic_DNA"/>
</dbReference>
<reference evidence="3 4" key="1">
    <citation type="submission" date="2022-05" db="EMBL/GenBank/DDBJ databases">
        <authorList>
            <consortium name="Genoscope - CEA"/>
            <person name="William W."/>
        </authorList>
    </citation>
    <scope>NUCLEOTIDE SEQUENCE [LARGE SCALE GENOMIC DNA]</scope>
</reference>
<dbReference type="AlphaFoldDB" id="A0AAU9VMK2"/>
<name>A0AAU9VMK2_9CNID</name>
<dbReference type="PROSITE" id="PS00028">
    <property type="entry name" value="ZINC_FINGER_C2H2_1"/>
    <property type="match status" value="1"/>
</dbReference>
<proteinExistence type="predicted"/>